<dbReference type="EMBL" id="BEHT01000007">
    <property type="protein sequence ID" value="GBC98209.1"/>
    <property type="molecule type" value="Genomic_DNA"/>
</dbReference>
<name>A0A2H5XAJ6_9BACT</name>
<evidence type="ECO:0000313" key="3">
    <source>
        <dbReference type="Proteomes" id="UP000236173"/>
    </source>
</evidence>
<dbReference type="SUPFAM" id="SSF51905">
    <property type="entry name" value="FAD/NAD(P)-binding domain"/>
    <property type="match status" value="2"/>
</dbReference>
<dbReference type="Pfam" id="PF07992">
    <property type="entry name" value="Pyr_redox_2"/>
    <property type="match status" value="1"/>
</dbReference>
<dbReference type="PANTHER" id="PTHR43755">
    <property type="match status" value="1"/>
</dbReference>
<protein>
    <submittedName>
        <fullName evidence="2">Sulfide dehydrogenase [flavocytochrome c] flavoprotein chain</fullName>
        <ecNumber evidence="2">1.8.2.3</ecNumber>
    </submittedName>
</protein>
<evidence type="ECO:0000313" key="2">
    <source>
        <dbReference type="EMBL" id="GBC98209.1"/>
    </source>
</evidence>
<dbReference type="Gene3D" id="3.50.50.60">
    <property type="entry name" value="FAD/NAD(P)-binding domain"/>
    <property type="match status" value="2"/>
</dbReference>
<dbReference type="InterPro" id="IPR036188">
    <property type="entry name" value="FAD/NAD-bd_sf"/>
</dbReference>
<comment type="caution">
    <text evidence="2">The sequence shown here is derived from an EMBL/GenBank/DDBJ whole genome shotgun (WGS) entry which is preliminary data.</text>
</comment>
<dbReference type="PANTHER" id="PTHR43755:SF1">
    <property type="entry name" value="FAD-DEPENDENT PYRIDINE NUCLEOTIDE-DISULPHIDE OXIDOREDUCTASE"/>
    <property type="match status" value="1"/>
</dbReference>
<reference evidence="3" key="1">
    <citation type="submission" date="2017-09" db="EMBL/GenBank/DDBJ databases">
        <title>Metaegenomics of thermophilic ammonia-oxidizing enrichment culture.</title>
        <authorList>
            <person name="Kato S."/>
            <person name="Suzuki K."/>
        </authorList>
    </citation>
    <scope>NUCLEOTIDE SEQUENCE [LARGE SCALE GENOMIC DNA]</scope>
</reference>
<dbReference type="EC" id="1.8.2.3" evidence="2"/>
<dbReference type="InterPro" id="IPR023753">
    <property type="entry name" value="FAD/NAD-binding_dom"/>
</dbReference>
<gene>
    <name evidence="2" type="primary">fccB_1</name>
    <name evidence="2" type="ORF">HRbin17_00708</name>
</gene>
<keyword evidence="2" id="KW-0560">Oxidoreductase</keyword>
<feature type="domain" description="FAD/NAD(P)-binding" evidence="1">
    <location>
        <begin position="5"/>
        <end position="288"/>
    </location>
</feature>
<proteinExistence type="predicted"/>
<dbReference type="GO" id="GO:0070225">
    <property type="term" value="F:sulfide dehydrogenase activity"/>
    <property type="evidence" value="ECO:0007669"/>
    <property type="project" value="UniProtKB-EC"/>
</dbReference>
<sequence length="412" mass="45093">MAKAKVVVLGGGVGGTLVANKLAKHTDKVEVTVVDATGVHHYQPGLLYVPFGWERPEKLRYDERRLLHPSVQLIHASVERIDVDKRRLYLTRDGTVPYDYLVIATGSCPMPKEVAGLAEGGHHFYTEPAAVNLRQALSNFAGGRIVVGIAGFPYKCPPAPIEFTLLLDDWLRRRKLRDKTEIVFVTPLPQVLPITTAAPLVAELFDRKGIKVETFFNTESVDPKRRRVVSLEGTELDYDLLVLIPPHRGAPVIDASGIGDKGGWVPTDKVTLQVKGHERLFAIGDATDLPVSKSGAAAHFEAPVLARNLLSLIEGKEPNAHYDGSVMCFVETGDKKATVLRFNYERPPQPPPTLHVVAMVESADEPLLSCRCPERRCTGCPTQDGVGQVNDRSTAVLRLSGDGAAAQKRWRG</sequence>
<dbReference type="Proteomes" id="UP000236173">
    <property type="component" value="Unassembled WGS sequence"/>
</dbReference>
<dbReference type="InterPro" id="IPR052541">
    <property type="entry name" value="SQRD"/>
</dbReference>
<organism evidence="2 3">
    <name type="scientific">Candidatus Fervidibacter japonicus</name>
    <dbReference type="NCBI Taxonomy" id="2035412"/>
    <lineage>
        <taxon>Bacteria</taxon>
        <taxon>Candidatus Fervidibacterota</taxon>
        <taxon>Candidatus Fervidibacter</taxon>
    </lineage>
</organism>
<dbReference type="AlphaFoldDB" id="A0A2H5XAJ6"/>
<evidence type="ECO:0000259" key="1">
    <source>
        <dbReference type="Pfam" id="PF07992"/>
    </source>
</evidence>
<accession>A0A2H5XAJ6</accession>